<feature type="compositionally biased region" description="Basic residues" evidence="1">
    <location>
        <begin position="731"/>
        <end position="743"/>
    </location>
</feature>
<keyword evidence="2" id="KW-1133">Transmembrane helix</keyword>
<dbReference type="OrthoDB" id="5877771at2759"/>
<keyword evidence="2" id="KW-0812">Transmembrane</keyword>
<feature type="compositionally biased region" description="Basic and acidic residues" evidence="1">
    <location>
        <begin position="630"/>
        <end position="668"/>
    </location>
</feature>
<feature type="chain" id="PRO_5043512154" evidence="3">
    <location>
        <begin position="22"/>
        <end position="804"/>
    </location>
</feature>
<evidence type="ECO:0000256" key="3">
    <source>
        <dbReference type="SAM" id="SignalP"/>
    </source>
</evidence>
<keyword evidence="3" id="KW-0732">Signal</keyword>
<feature type="compositionally biased region" description="Basic and acidic residues" evidence="1">
    <location>
        <begin position="578"/>
        <end position="594"/>
    </location>
</feature>
<feature type="transmembrane region" description="Helical" evidence="2">
    <location>
        <begin position="453"/>
        <end position="475"/>
    </location>
</feature>
<accession>A0A8R1Z131</accession>
<evidence type="ECO:0000256" key="1">
    <source>
        <dbReference type="SAM" id="MobiDB-lite"/>
    </source>
</evidence>
<dbReference type="Proteomes" id="UP000005239">
    <property type="component" value="Unassembled WGS sequence"/>
</dbReference>
<organism evidence="4 5">
    <name type="scientific">Pristionchus pacificus</name>
    <name type="common">Parasitic nematode worm</name>
    <dbReference type="NCBI Taxonomy" id="54126"/>
    <lineage>
        <taxon>Eukaryota</taxon>
        <taxon>Metazoa</taxon>
        <taxon>Ecdysozoa</taxon>
        <taxon>Nematoda</taxon>
        <taxon>Chromadorea</taxon>
        <taxon>Rhabditida</taxon>
        <taxon>Rhabditina</taxon>
        <taxon>Diplogasteromorpha</taxon>
        <taxon>Diplogasteroidea</taxon>
        <taxon>Neodiplogasteridae</taxon>
        <taxon>Pristionchus</taxon>
    </lineage>
</organism>
<accession>A0A2A6C1I8</accession>
<dbReference type="EnsemblMetazoa" id="PPA42178.1">
    <property type="protein sequence ID" value="PPA42178.1"/>
    <property type="gene ID" value="WBGene00280547"/>
</dbReference>
<protein>
    <submittedName>
        <fullName evidence="4">Uncharacterized protein</fullName>
    </submittedName>
</protein>
<evidence type="ECO:0000256" key="2">
    <source>
        <dbReference type="SAM" id="Phobius"/>
    </source>
</evidence>
<gene>
    <name evidence="4" type="primary">WBGene00280547</name>
</gene>
<reference evidence="5" key="1">
    <citation type="journal article" date="2008" name="Nat. Genet.">
        <title>The Pristionchus pacificus genome provides a unique perspective on nematode lifestyle and parasitism.</title>
        <authorList>
            <person name="Dieterich C."/>
            <person name="Clifton S.W."/>
            <person name="Schuster L.N."/>
            <person name="Chinwalla A."/>
            <person name="Delehaunty K."/>
            <person name="Dinkelacker I."/>
            <person name="Fulton L."/>
            <person name="Fulton R."/>
            <person name="Godfrey J."/>
            <person name="Minx P."/>
            <person name="Mitreva M."/>
            <person name="Roeseler W."/>
            <person name="Tian H."/>
            <person name="Witte H."/>
            <person name="Yang S.P."/>
            <person name="Wilson R.K."/>
            <person name="Sommer R.J."/>
        </authorList>
    </citation>
    <scope>NUCLEOTIDE SEQUENCE [LARGE SCALE GENOMIC DNA]</scope>
    <source>
        <strain evidence="5">PS312</strain>
    </source>
</reference>
<sequence>MPRFRYLSIMMMTLIAPLVYSAATKMKMKPHCVDKEMACFIDMSSLGISGASGLINLQSDDRKSDIYIDIRPYSTKKALIRLRTKKGPIKLLYKDKTKEIFGCEDDKGIRRTPTESGKELIHGEKWDGGFACEFLYESSEQDDLFDESKEFVISYGDNKEVTGAAAKCDIDWLSTDHPDDDTFVYSEPNKYFSEVVCPTGTLVFLEDEDTLTEAASIKCETKTNKWQYTITSKESPETTVVANKDAKQTVACRSKVCAQCESVPVCPSSSNCKAAQIVKEKDGCKVLKCGDKKHPFIKINDGKPTNGQAVCTNHTVPSVEDDEDETKKTFEYTVDYRFLPYRIFFRWKFDGNSIEHAECVESAHCQDINPLQLEQNEASINLTKTTLQCAAGMISFEGGVPTTTIVCDGRTGSWKTMDGVVVPKGTKISCQAPPESTTETTAPNGANIGLLEYVATAIGFLILFIVIGIIIFCLVCKKRLDKQKNAKKIKTFTSSRLTKSEDNLKTAVPIGYAPPSSGSQKPSPEPLVEKTVIAATPDKQPSVVMKTAILDLADDDTTYAKDNVSKDIFGIERPMRKLKDVEKKEQSDGSEPRSIKIGKNVRSEFRDQGSKINCKGEILVRTKKNRSKGPKSEEKSEVKSQSDPGTTKKEEKPSKKEEKKEEKKKEEPPSGPMPQTFALNEKEEKIRKGATKKQAEYPTMEDIMSDWSDSEEGREYHKAYAAGPEALEGWKKKKAKKDRKKDRKMGSKNTVPTAVTPDQPHSVERTQATKTRNSVDKGEDANMENLLTQMDTTVEQKEADAKKK</sequence>
<name>A0A2A6C1I8_PRIPA</name>
<reference evidence="4" key="2">
    <citation type="submission" date="2022-06" db="UniProtKB">
        <authorList>
            <consortium name="EnsemblMetazoa"/>
        </authorList>
    </citation>
    <scope>IDENTIFICATION</scope>
    <source>
        <strain evidence="4">PS312</strain>
    </source>
</reference>
<keyword evidence="5" id="KW-1185">Reference proteome</keyword>
<proteinExistence type="predicted"/>
<evidence type="ECO:0000313" key="4">
    <source>
        <dbReference type="EnsemblMetazoa" id="PPA42178.1"/>
    </source>
</evidence>
<feature type="compositionally biased region" description="Basic and acidic residues" evidence="1">
    <location>
        <begin position="794"/>
        <end position="804"/>
    </location>
</feature>
<keyword evidence="2" id="KW-0472">Membrane</keyword>
<evidence type="ECO:0000313" key="5">
    <source>
        <dbReference type="Proteomes" id="UP000005239"/>
    </source>
</evidence>
<feature type="region of interest" description="Disordered" evidence="1">
    <location>
        <begin position="578"/>
        <end position="804"/>
    </location>
</feature>
<feature type="signal peptide" evidence="3">
    <location>
        <begin position="1"/>
        <end position="21"/>
    </location>
</feature>
<dbReference type="AlphaFoldDB" id="A0A2A6C1I8"/>